<dbReference type="Proteomes" id="UP001156141">
    <property type="component" value="Unassembled WGS sequence"/>
</dbReference>
<sequence length="359" mass="40502">MPCKLRFSYNSIFNVFKKIALTGLFLIISSNSFAQYTSKELNPYHKAYHDSLQSREYPYTFPILAKQAYKKGFDVPFTYGLSTAYYTQVQDVNIKRTLIGLNDLEPVDLSDFIKFGTVEARTEAYTVRPDMWVLPFLNIYGIFGVGSTSTAVPLVRPVDFSTTQHFSVTSAGFGFTVAGGFGPLFFVVDNNFNFGNVEALVEPVPAHNLDIRLGHNFVNPRRADRGLAVWFGAFRQNINGDTNGSITIKDLFPNGTDGLQEGFIDRLHEWADGLPPGQKLVANQIINKIDDHLSGVDVGDAQITYALDKELAKPWNLIFGAQYQHNKHWQLRTELGTFGKRTSFLIMVNYRFESLFNKK</sequence>
<dbReference type="RefSeq" id="WP_240572983.1">
    <property type="nucleotide sequence ID" value="NZ_CP136709.1"/>
</dbReference>
<reference evidence="1" key="1">
    <citation type="submission" date="2022-02" db="EMBL/GenBank/DDBJ databases">
        <title>Aestuariibaculum sp., a marine bacterium isolated from sediment in Guangxi.</title>
        <authorList>
            <person name="Ying J."/>
        </authorList>
    </citation>
    <scope>NUCLEOTIDE SEQUENCE</scope>
    <source>
        <strain evidence="1">L182</strain>
    </source>
</reference>
<organism evidence="1 2">
    <name type="scientific">Aestuariibaculum lutulentum</name>
    <dbReference type="NCBI Taxonomy" id="2920935"/>
    <lineage>
        <taxon>Bacteria</taxon>
        <taxon>Pseudomonadati</taxon>
        <taxon>Bacteroidota</taxon>
        <taxon>Flavobacteriia</taxon>
        <taxon>Flavobacteriales</taxon>
        <taxon>Flavobacteriaceae</taxon>
    </lineage>
</organism>
<keyword evidence="2" id="KW-1185">Reference proteome</keyword>
<evidence type="ECO:0000313" key="1">
    <source>
        <dbReference type="EMBL" id="MCH4552657.1"/>
    </source>
</evidence>
<accession>A0ABS9RKN9</accession>
<proteinExistence type="predicted"/>
<comment type="caution">
    <text evidence="1">The sequence shown here is derived from an EMBL/GenBank/DDBJ whole genome shotgun (WGS) entry which is preliminary data.</text>
</comment>
<name>A0ABS9RKN9_9FLAO</name>
<evidence type="ECO:0000313" key="2">
    <source>
        <dbReference type="Proteomes" id="UP001156141"/>
    </source>
</evidence>
<protein>
    <recommendedName>
        <fullName evidence="3">Phenol degradation protein meta</fullName>
    </recommendedName>
</protein>
<gene>
    <name evidence="1" type="ORF">MKW35_08495</name>
</gene>
<dbReference type="EMBL" id="JAKVQD010000002">
    <property type="protein sequence ID" value="MCH4552657.1"/>
    <property type="molecule type" value="Genomic_DNA"/>
</dbReference>
<evidence type="ECO:0008006" key="3">
    <source>
        <dbReference type="Google" id="ProtNLM"/>
    </source>
</evidence>